<evidence type="ECO:0000313" key="5">
    <source>
        <dbReference type="Proteomes" id="UP000247569"/>
    </source>
</evidence>
<evidence type="ECO:0000313" key="4">
    <source>
        <dbReference type="EMBL" id="PXX68591.1"/>
    </source>
</evidence>
<dbReference type="AlphaFoldDB" id="A0A318KV36"/>
<keyword evidence="5" id="KW-1185">Reference proteome</keyword>
<dbReference type="GO" id="GO:0016811">
    <property type="term" value="F:hydrolase activity, acting on carbon-nitrogen (but not peptide) bonds, in linear amides"/>
    <property type="evidence" value="ECO:0007669"/>
    <property type="project" value="UniProtKB-UniRule"/>
</dbReference>
<dbReference type="PANTHER" id="PTHR43187">
    <property type="entry name" value="GLUTAMINE AMIDOTRANSFERASE DUG3-RELATED"/>
    <property type="match status" value="1"/>
</dbReference>
<keyword evidence="4" id="KW-0808">Transferase</keyword>
<organism evidence="4 5">
    <name type="scientific">Nocardia tenerifensis</name>
    <dbReference type="NCBI Taxonomy" id="228006"/>
    <lineage>
        <taxon>Bacteria</taxon>
        <taxon>Bacillati</taxon>
        <taxon>Actinomycetota</taxon>
        <taxon>Actinomycetes</taxon>
        <taxon>Mycobacteriales</taxon>
        <taxon>Nocardiaceae</taxon>
        <taxon>Nocardia</taxon>
    </lineage>
</organism>
<dbReference type="Pfam" id="PF13230">
    <property type="entry name" value="GATase_4"/>
    <property type="match status" value="1"/>
</dbReference>
<comment type="function">
    <text evidence="2">Catalyzes the hydrolysis of the gamma-glutamyl amide bond of hercynyl-gamma-L-glutamyl-L-cysteine sulfoxide to produce hercynylcysteine sulfoxide, a step in the biosynthesis pathway of ergothioneine.</text>
</comment>
<evidence type="ECO:0000256" key="1">
    <source>
        <dbReference type="ARBA" id="ARBA00022962"/>
    </source>
</evidence>
<dbReference type="PANTHER" id="PTHR43187:SF2">
    <property type="entry name" value="GAMMA-GLUTAMYL-HERCYNYLCYSTEINE SULFOXIDE HYDROLASE"/>
    <property type="match status" value="1"/>
</dbReference>
<dbReference type="InterPro" id="IPR017808">
    <property type="entry name" value="EgtC"/>
</dbReference>
<dbReference type="GO" id="GO:0052699">
    <property type="term" value="P:ergothioneine biosynthetic process"/>
    <property type="evidence" value="ECO:0007669"/>
    <property type="project" value="UniProtKB-UniRule"/>
</dbReference>
<dbReference type="HAMAP" id="MF_02036">
    <property type="entry name" value="EgtC"/>
    <property type="match status" value="1"/>
</dbReference>
<dbReference type="NCBIfam" id="TIGR03442">
    <property type="entry name" value="ergothioneine biosynthesis protein EgtC"/>
    <property type="match status" value="1"/>
</dbReference>
<dbReference type="Gene3D" id="3.60.20.10">
    <property type="entry name" value="Glutamine Phosphoribosylpyrophosphate, subunit 1, domain 1"/>
    <property type="match status" value="1"/>
</dbReference>
<dbReference type="RefSeq" id="WP_040738880.1">
    <property type="nucleotide sequence ID" value="NZ_QJKF01000002.1"/>
</dbReference>
<sequence>MCRHLGYLGPAVSVGEMLTAGTHSLRTQAWAPREMRGGGAINADGFGAAWWHGDGEPIAGRYRNAAPIWTDPAVDEVLTQLCSTAVLGSIRSATVGMPIERAACAPFTSGRWAFSHNGVVPNWRQVLTAVSSDLDMAATQFGATRLFETIQLLDAESATDAATLWVLLRQLLSAAAPGGFIDSPATALSRLVSGVLKHAPAARLNLLLGDGETLWATTVYHSLSALVTDDFAVLASEPYDDDPNWRSIPDHSLVTARPGKLTIDPLLDSTLLDSTKGATR</sequence>
<evidence type="ECO:0000256" key="2">
    <source>
        <dbReference type="HAMAP-Rule" id="MF_02036"/>
    </source>
</evidence>
<dbReference type="InterPro" id="IPR017932">
    <property type="entry name" value="GATase_2_dom"/>
</dbReference>
<dbReference type="Proteomes" id="UP000247569">
    <property type="component" value="Unassembled WGS sequence"/>
</dbReference>
<dbReference type="OrthoDB" id="9804310at2"/>
<comment type="pathway">
    <text evidence="2">Amino-acid biosynthesis; ergothioneine biosynthesis.</text>
</comment>
<dbReference type="InterPro" id="IPR052373">
    <property type="entry name" value="Gamma-glu_amide_hydrolase"/>
</dbReference>
<comment type="catalytic activity">
    <reaction evidence="2">
        <text>gamma-L-glutamyl-hercynylcysteine S-oxide + H2O = S-(hercyn-2-yl)-L-cysteine S-oxide + L-glutamate</text>
        <dbReference type="Rhea" id="RHEA:42684"/>
        <dbReference type="ChEBI" id="CHEBI:15377"/>
        <dbReference type="ChEBI" id="CHEBI:29985"/>
        <dbReference type="ChEBI" id="CHEBI:82703"/>
        <dbReference type="ChEBI" id="CHEBI:82706"/>
        <dbReference type="EC" id="3.5.1.118"/>
    </reaction>
</comment>
<dbReference type="InterPro" id="IPR029055">
    <property type="entry name" value="Ntn_hydrolases_N"/>
</dbReference>
<comment type="caution">
    <text evidence="4">The sequence shown here is derived from an EMBL/GenBank/DDBJ whole genome shotgun (WGS) entry which is preliminary data.</text>
</comment>
<gene>
    <name evidence="2" type="primary">egtC</name>
    <name evidence="4" type="ORF">DFR70_102273</name>
</gene>
<evidence type="ECO:0000259" key="3">
    <source>
        <dbReference type="PROSITE" id="PS51278"/>
    </source>
</evidence>
<feature type="domain" description="Glutamine amidotransferase type-2" evidence="3">
    <location>
        <begin position="2"/>
        <end position="280"/>
    </location>
</feature>
<dbReference type="SUPFAM" id="SSF56235">
    <property type="entry name" value="N-terminal nucleophile aminohydrolases (Ntn hydrolases)"/>
    <property type="match status" value="1"/>
</dbReference>
<keyword evidence="1 2" id="KW-0315">Glutamine amidotransferase</keyword>
<dbReference type="InterPro" id="IPR026869">
    <property type="entry name" value="EgtC-like"/>
</dbReference>
<accession>A0A318KV36</accession>
<keyword evidence="2" id="KW-0378">Hydrolase</keyword>
<dbReference type="PROSITE" id="PS51278">
    <property type="entry name" value="GATASE_TYPE_2"/>
    <property type="match status" value="1"/>
</dbReference>
<dbReference type="InterPro" id="IPR032889">
    <property type="entry name" value="EgtC_Actinobacteria"/>
</dbReference>
<dbReference type="EMBL" id="QJKF01000002">
    <property type="protein sequence ID" value="PXX68591.1"/>
    <property type="molecule type" value="Genomic_DNA"/>
</dbReference>
<protein>
    <recommendedName>
        <fullName evidence="2">Gamma-glutamyl-hercynylcysteine sulfoxide hydrolase</fullName>
        <ecNumber evidence="2">3.5.1.118</ecNumber>
    </recommendedName>
    <alternativeName>
        <fullName evidence="2">Gamma-glutamyl hercynylcysteine S-oxide hydrolase</fullName>
    </alternativeName>
</protein>
<dbReference type="UniPathway" id="UPA01014"/>
<reference evidence="4 5" key="1">
    <citation type="submission" date="2018-05" db="EMBL/GenBank/DDBJ databases">
        <title>Genomic Encyclopedia of Type Strains, Phase IV (KMG-IV): sequencing the most valuable type-strain genomes for metagenomic binning, comparative biology and taxonomic classification.</title>
        <authorList>
            <person name="Goeker M."/>
        </authorList>
    </citation>
    <scope>NUCLEOTIDE SEQUENCE [LARGE SCALE GENOMIC DNA]</scope>
    <source>
        <strain evidence="4 5">DSM 44704</strain>
    </source>
</reference>
<proteinExistence type="inferred from homology"/>
<dbReference type="GO" id="GO:0016740">
    <property type="term" value="F:transferase activity"/>
    <property type="evidence" value="ECO:0007669"/>
    <property type="project" value="UniProtKB-KW"/>
</dbReference>
<name>A0A318KV36_9NOCA</name>
<dbReference type="EC" id="3.5.1.118" evidence="2"/>
<dbReference type="CDD" id="cd01908">
    <property type="entry name" value="YafJ"/>
    <property type="match status" value="1"/>
</dbReference>